<comment type="caution">
    <text evidence="1">The sequence shown here is derived from an EMBL/GenBank/DDBJ whole genome shotgun (WGS) entry which is preliminary data.</text>
</comment>
<dbReference type="EMBL" id="ACBX02000035">
    <property type="protein sequence ID" value="EFB34603.1"/>
    <property type="molecule type" value="Genomic_DNA"/>
</dbReference>
<accession>D1PFN0</accession>
<evidence type="ECO:0000313" key="2">
    <source>
        <dbReference type="Proteomes" id="UP000004477"/>
    </source>
</evidence>
<dbReference type="Proteomes" id="UP000004477">
    <property type="component" value="Unassembled WGS sequence"/>
</dbReference>
<dbReference type="HOGENOM" id="CLU_1473931_0_0_10"/>
<dbReference type="PaxDb" id="537011-PREVCOP_06038"/>
<sequence>MGKVSKSLKIRIMNQKEVLEFDGFRVERESFLGGDCYGVVTSCKKDEKGVSYHLEVEFDTSTAKFHFSKCYAHEVVPCQELSAGGKLKVMAYLIEKAACAYVTEKAAAQKMSLEKLKVLYREDDVVMGEVLASEKADGLTIEESFFLYILAQNWANGDEFSWACGGVEEEWVSLVEEARKMKL</sequence>
<dbReference type="AlphaFoldDB" id="D1PFN0"/>
<reference evidence="1" key="1">
    <citation type="submission" date="2009-11" db="EMBL/GenBank/DDBJ databases">
        <authorList>
            <person name="Weinstock G."/>
            <person name="Sodergren E."/>
            <person name="Clifton S."/>
            <person name="Fulton L."/>
            <person name="Fulton B."/>
            <person name="Courtney L."/>
            <person name="Fronick C."/>
            <person name="Harrison M."/>
            <person name="Strong C."/>
            <person name="Farmer C."/>
            <person name="Delahaunty K."/>
            <person name="Markovic C."/>
            <person name="Hall O."/>
            <person name="Minx P."/>
            <person name="Tomlinson C."/>
            <person name="Mitreva M."/>
            <person name="Nelson J."/>
            <person name="Hou S."/>
            <person name="Wollam A."/>
            <person name="Pepin K.H."/>
            <person name="Johnson M."/>
            <person name="Bhonagiri V."/>
            <person name="Nash W.E."/>
            <person name="Warren W."/>
            <person name="Chinwalla A."/>
            <person name="Mardis E.R."/>
            <person name="Wilson R.K."/>
        </authorList>
    </citation>
    <scope>NUCLEOTIDE SEQUENCE [LARGE SCALE GENOMIC DNA]</scope>
    <source>
        <strain evidence="1">DSM 18205</strain>
    </source>
</reference>
<name>D1PFN0_9BACT</name>
<protein>
    <submittedName>
        <fullName evidence="1">Uncharacterized protein</fullName>
    </submittedName>
</protein>
<proteinExistence type="predicted"/>
<evidence type="ECO:0000313" key="1">
    <source>
        <dbReference type="EMBL" id="EFB34603.1"/>
    </source>
</evidence>
<gene>
    <name evidence="1" type="ORF">PREVCOP_06038</name>
</gene>
<keyword evidence="2" id="KW-1185">Reference proteome</keyword>
<dbReference type="STRING" id="537011.PREVCOP_06038"/>
<organism evidence="1 2">
    <name type="scientific">Segatella copri DSM 18205</name>
    <dbReference type="NCBI Taxonomy" id="537011"/>
    <lineage>
        <taxon>Bacteria</taxon>
        <taxon>Pseudomonadati</taxon>
        <taxon>Bacteroidota</taxon>
        <taxon>Bacteroidia</taxon>
        <taxon>Bacteroidales</taxon>
        <taxon>Prevotellaceae</taxon>
        <taxon>Segatella</taxon>
    </lineage>
</organism>